<feature type="transmembrane region" description="Helical" evidence="1">
    <location>
        <begin position="30"/>
        <end position="51"/>
    </location>
</feature>
<keyword evidence="3" id="KW-1185">Reference proteome</keyword>
<dbReference type="EMBL" id="JASZZN010000006">
    <property type="protein sequence ID" value="MDM4015669.1"/>
    <property type="molecule type" value="Genomic_DNA"/>
</dbReference>
<sequence>MTDDHQLDEIEQTQLDVTRRRRDRRSNRKFRLTLITLGFLGFAVLAAPSIISHSGIARSIFLSQAAAYGWQASVESISVGWFTPLSVKNVTLVGRSNQTQLQIGHTTSSLTAIDLIRFDPSSIGELSLREVTLRCTVEQGGSSLESDLATLLEPSDQTSPLVRTSIQLQECQIEVTDAITQQAWTLHQSNAQVNVDGDRITAQLSGVVAEPSGTAGTIETQFLLHDPTLLSAAIPAAWELNVKADSFPLSTADLIARRFYLEHTPTPIGNAGETSGSLKVLGQTDGGVQVDISDVQIRNLQTTLPVSDRQRWQNNLATLHGHITLTEDRLHGNDLAITTDFASAELDGSFPTSISFVGTEDNPLLWMQSLQGMAKLNVDLAALTQSLPGLLPIRDDATLVSGTATAILRNQTRPGQNDARTELALKTRSIRARSSGQIVVIEPISIDATVADNDGSLLAEHFSLRSSFAEASGHGMLRNGEARFEVDFGRLYAMLRPIVDVSNFSLGGNADGAIRWSVVTGVDGDRWELGGSGAGKQLLITLPGGHQFKRSIVQTSINAKGNWKDNQLEQLSHADFSLGSGGVQIDVSLLDPVYQPTKNAVFPIKVEVDGRLENLSESLGPWLPPELASAEGRVTGTAVASVHENGGTISKADFEFLQPRINYGDQWFSQPQLTLRFEGACDLPEGTIATKSSGIVGEAISIGITGEITAKNTDLELTWKADLERLQDSIGATIARATAVPTVRPIGYRAVEDNTYRVSGRCEGNTKLTRDGNLWKFNSNLTGQNLQIFEVASGAISPPGTSAGAFQVAPALDGRFSGSGFASPSGQSPKSEVIWAEPRIKLSGPILYDPESGSLKLGAQQFACDWFAGSLTGAMTPIEGGTEVTLSGPSRIKLDLLATRLSELFGASINADGIHESELTVKASIPDKDDMTYDIRTDVGWQRCDIAGVRLGQAKLPLRITETAIRIDRSTVPVLDIAPATVTSIQTNSPEAAPAQATFGLSIDLTQPSTIVQLDQGTSIQSLRISPQAAASWLKYLTPLAAGAAQVEGIASATFDECIIRTDDPAASVIRGNLEIGQMTLSSGPLANQLIQGVRQVKSMAQLTGGQAQSVESKTLIEMPPQTVPFALADAAVVHQRMYFKIDNAELMTSGRVGLDSQLALVAQVPLNANWLGSDLKGLAGQNLAFPISGTISRPRLDETAVRRVMAELVPKAGAEVIQNRLDGLIQKQLGDQVDQINAGLEKIFGF</sequence>
<name>A0ABT7PGP7_9BACT</name>
<organism evidence="2 3">
    <name type="scientific">Roseiconus lacunae</name>
    <dbReference type="NCBI Taxonomy" id="2605694"/>
    <lineage>
        <taxon>Bacteria</taxon>
        <taxon>Pseudomonadati</taxon>
        <taxon>Planctomycetota</taxon>
        <taxon>Planctomycetia</taxon>
        <taxon>Pirellulales</taxon>
        <taxon>Pirellulaceae</taxon>
        <taxon>Roseiconus</taxon>
    </lineage>
</organism>
<reference evidence="2 3" key="1">
    <citation type="submission" date="2023-06" db="EMBL/GenBank/DDBJ databases">
        <title>Roseiconus lacunae JC819 isolated from Gulf of Mannar region, Tamil Nadu.</title>
        <authorList>
            <person name="Pk S."/>
            <person name="Ch S."/>
            <person name="Ch V.R."/>
        </authorList>
    </citation>
    <scope>NUCLEOTIDE SEQUENCE [LARGE SCALE GENOMIC DNA]</scope>
    <source>
        <strain evidence="2 3">JC819</strain>
    </source>
</reference>
<evidence type="ECO:0000313" key="2">
    <source>
        <dbReference type="EMBL" id="MDM4015669.1"/>
    </source>
</evidence>
<evidence type="ECO:0000256" key="1">
    <source>
        <dbReference type="SAM" id="Phobius"/>
    </source>
</evidence>
<keyword evidence="1" id="KW-0812">Transmembrane</keyword>
<dbReference type="RefSeq" id="WP_289163170.1">
    <property type="nucleotide sequence ID" value="NZ_JASZZN010000006.1"/>
</dbReference>
<keyword evidence="1" id="KW-0472">Membrane</keyword>
<gene>
    <name evidence="2" type="ORF">QTN89_09530</name>
</gene>
<comment type="caution">
    <text evidence="2">The sequence shown here is derived from an EMBL/GenBank/DDBJ whole genome shotgun (WGS) entry which is preliminary data.</text>
</comment>
<dbReference type="Proteomes" id="UP001239462">
    <property type="component" value="Unassembled WGS sequence"/>
</dbReference>
<proteinExistence type="predicted"/>
<keyword evidence="1" id="KW-1133">Transmembrane helix</keyword>
<evidence type="ECO:0000313" key="3">
    <source>
        <dbReference type="Proteomes" id="UP001239462"/>
    </source>
</evidence>
<accession>A0ABT7PGP7</accession>
<protein>
    <submittedName>
        <fullName evidence="2">Uncharacterized protein</fullName>
    </submittedName>
</protein>